<gene>
    <name evidence="2" type="ORF">BDU57DRAFT_38592</name>
</gene>
<keyword evidence="3" id="KW-1185">Reference proteome</keyword>
<dbReference type="OrthoDB" id="5295250at2759"/>
<dbReference type="SMART" id="SM00256">
    <property type="entry name" value="FBOX"/>
    <property type="match status" value="1"/>
</dbReference>
<evidence type="ECO:0000313" key="3">
    <source>
        <dbReference type="Proteomes" id="UP000800096"/>
    </source>
</evidence>
<dbReference type="Pfam" id="PF12937">
    <property type="entry name" value="F-box-like"/>
    <property type="match status" value="1"/>
</dbReference>
<dbReference type="SUPFAM" id="SSF81383">
    <property type="entry name" value="F-box domain"/>
    <property type="match status" value="1"/>
</dbReference>
<organism evidence="2 3">
    <name type="scientific">Ampelomyces quisqualis</name>
    <name type="common">Powdery mildew agent</name>
    <dbReference type="NCBI Taxonomy" id="50730"/>
    <lineage>
        <taxon>Eukaryota</taxon>
        <taxon>Fungi</taxon>
        <taxon>Dikarya</taxon>
        <taxon>Ascomycota</taxon>
        <taxon>Pezizomycotina</taxon>
        <taxon>Dothideomycetes</taxon>
        <taxon>Pleosporomycetidae</taxon>
        <taxon>Pleosporales</taxon>
        <taxon>Pleosporineae</taxon>
        <taxon>Phaeosphaeriaceae</taxon>
        <taxon>Ampelomyces</taxon>
    </lineage>
</organism>
<sequence>MATHAVIAAFRRLHTNDARREAVDALLAELTTHERRALHTAAALCFHCDLVARLPLELVAHVFAQLDPSTPFRLQRVSRPWQRVLRSPHVLRNSLLSAGAPDLPAADYAVLQRHAKHLHAFRHAKPNHCLAIALHTQRPASPVLVRDTLVWSARTAANHDDSRVLYLFDISTCTLHTLHGEARETIQHVVASERIVAFTSSNSTLCYVADLQARNRKKFRVSSPALFQALACRESSVACAGLLQDHALVYIWNYDTQQGTSFRIDFGTHLLPYPRHGHQHRLALLLQPQHERILVFTDQPSPSLPSGGKHMRTIIYSQYTYTGDCIFSSQMALDHVDHLSYSTFQTPNNTFFPVDSQGKFRVMIGSRHLHTAACWLQFDERPNMFTEPRPSTHPGQMYTSSHLSWWNDTFFSSEILPHDDASSSDQSDQARVSVLTQLGTIHGSEDKPLLLFRHGPCVALDATVDPFAIVANDKYVVRTLTNSFHILCYQTSPDWPSLSGNPDSAKHGRFFDMGVVSIVDSPHMPHLI</sequence>
<evidence type="ECO:0000313" key="2">
    <source>
        <dbReference type="EMBL" id="KAF1921143.1"/>
    </source>
</evidence>
<feature type="domain" description="F-box" evidence="1">
    <location>
        <begin position="48"/>
        <end position="94"/>
    </location>
</feature>
<evidence type="ECO:0000259" key="1">
    <source>
        <dbReference type="PROSITE" id="PS50181"/>
    </source>
</evidence>
<dbReference type="AlphaFoldDB" id="A0A6A5R0D7"/>
<dbReference type="Gene3D" id="1.20.1280.50">
    <property type="match status" value="1"/>
</dbReference>
<dbReference type="InterPro" id="IPR001810">
    <property type="entry name" value="F-box_dom"/>
</dbReference>
<accession>A0A6A5R0D7</accession>
<proteinExistence type="predicted"/>
<dbReference type="InterPro" id="IPR036047">
    <property type="entry name" value="F-box-like_dom_sf"/>
</dbReference>
<dbReference type="PROSITE" id="PS50181">
    <property type="entry name" value="FBOX"/>
    <property type="match status" value="1"/>
</dbReference>
<name>A0A6A5R0D7_AMPQU</name>
<reference evidence="2" key="1">
    <citation type="journal article" date="2020" name="Stud. Mycol.">
        <title>101 Dothideomycetes genomes: a test case for predicting lifestyles and emergence of pathogens.</title>
        <authorList>
            <person name="Haridas S."/>
            <person name="Albert R."/>
            <person name="Binder M."/>
            <person name="Bloem J."/>
            <person name="Labutti K."/>
            <person name="Salamov A."/>
            <person name="Andreopoulos B."/>
            <person name="Baker S."/>
            <person name="Barry K."/>
            <person name="Bills G."/>
            <person name="Bluhm B."/>
            <person name="Cannon C."/>
            <person name="Castanera R."/>
            <person name="Culley D."/>
            <person name="Daum C."/>
            <person name="Ezra D."/>
            <person name="Gonzalez J."/>
            <person name="Henrissat B."/>
            <person name="Kuo A."/>
            <person name="Liang C."/>
            <person name="Lipzen A."/>
            <person name="Lutzoni F."/>
            <person name="Magnuson J."/>
            <person name="Mondo S."/>
            <person name="Nolan M."/>
            <person name="Ohm R."/>
            <person name="Pangilinan J."/>
            <person name="Park H.-J."/>
            <person name="Ramirez L."/>
            <person name="Alfaro M."/>
            <person name="Sun H."/>
            <person name="Tritt A."/>
            <person name="Yoshinaga Y."/>
            <person name="Zwiers L.-H."/>
            <person name="Turgeon B."/>
            <person name="Goodwin S."/>
            <person name="Spatafora J."/>
            <person name="Crous P."/>
            <person name="Grigoriev I."/>
        </authorList>
    </citation>
    <scope>NUCLEOTIDE SEQUENCE</scope>
    <source>
        <strain evidence="2">HMLAC05119</strain>
    </source>
</reference>
<protein>
    <recommendedName>
        <fullName evidence="1">F-box domain-containing protein</fullName>
    </recommendedName>
</protein>
<dbReference type="Proteomes" id="UP000800096">
    <property type="component" value="Unassembled WGS sequence"/>
</dbReference>
<dbReference type="EMBL" id="ML979132">
    <property type="protein sequence ID" value="KAF1921143.1"/>
    <property type="molecule type" value="Genomic_DNA"/>
</dbReference>